<sequence>MLKQKMMDITEDVIGKLNEHGNFQLFYDNECVGEFVRATNEFQLKHGYEQRDGRVLKSVTVTENPDAKYVDCDIEGGWC</sequence>
<dbReference type="AlphaFoldDB" id="A0A1I0SVE4"/>
<keyword evidence="2" id="KW-1185">Reference proteome</keyword>
<gene>
    <name evidence="1" type="ORF">SAMN05216169_100768</name>
</gene>
<reference evidence="2" key="1">
    <citation type="submission" date="2016-10" db="EMBL/GenBank/DDBJ databases">
        <authorList>
            <person name="Varghese N."/>
            <person name="Submissions S."/>
        </authorList>
    </citation>
    <scope>NUCLEOTIDE SEQUENCE [LARGE SCALE GENOMIC DNA]</scope>
    <source>
        <strain evidence="2">K1</strain>
    </source>
</reference>
<dbReference type="Proteomes" id="UP000198979">
    <property type="component" value="Unassembled WGS sequence"/>
</dbReference>
<dbReference type="Pfam" id="PF10830">
    <property type="entry name" value="DUF2553"/>
    <property type="match status" value="1"/>
</dbReference>
<accession>A0A1I0SVE4</accession>
<organism evidence="1 2">
    <name type="scientific">Anoxybacillus pushchinoensis</name>
    <dbReference type="NCBI Taxonomy" id="150248"/>
    <lineage>
        <taxon>Bacteria</taxon>
        <taxon>Bacillati</taxon>
        <taxon>Bacillota</taxon>
        <taxon>Bacilli</taxon>
        <taxon>Bacillales</taxon>
        <taxon>Anoxybacillaceae</taxon>
        <taxon>Anoxybacillus</taxon>
    </lineage>
</organism>
<evidence type="ECO:0008006" key="3">
    <source>
        <dbReference type="Google" id="ProtNLM"/>
    </source>
</evidence>
<dbReference type="InterPro" id="IPR020140">
    <property type="entry name" value="Uncharacterised_YusG"/>
</dbReference>
<evidence type="ECO:0000313" key="2">
    <source>
        <dbReference type="Proteomes" id="UP000198979"/>
    </source>
</evidence>
<dbReference type="STRING" id="150248.SAMN05216169_100768"/>
<protein>
    <recommendedName>
        <fullName evidence="3">DUF2553 domain-containing protein</fullName>
    </recommendedName>
</protein>
<evidence type="ECO:0000313" key="1">
    <source>
        <dbReference type="EMBL" id="SFA43373.1"/>
    </source>
</evidence>
<proteinExistence type="predicted"/>
<name>A0A1I0SVE4_9BACL</name>
<dbReference type="EMBL" id="FOJQ01000007">
    <property type="protein sequence ID" value="SFA43373.1"/>
    <property type="molecule type" value="Genomic_DNA"/>
</dbReference>